<keyword evidence="5" id="KW-0804">Transcription</keyword>
<evidence type="ECO:0000259" key="7">
    <source>
        <dbReference type="Pfam" id="PF08281"/>
    </source>
</evidence>
<dbReference type="GO" id="GO:0003677">
    <property type="term" value="F:DNA binding"/>
    <property type="evidence" value="ECO:0007669"/>
    <property type="project" value="InterPro"/>
</dbReference>
<feature type="domain" description="RNA polymerase sigma-70 region 2" evidence="6">
    <location>
        <begin position="9"/>
        <end position="70"/>
    </location>
</feature>
<dbReference type="InterPro" id="IPR014284">
    <property type="entry name" value="RNA_pol_sigma-70_dom"/>
</dbReference>
<dbReference type="Gene3D" id="1.10.10.10">
    <property type="entry name" value="Winged helix-like DNA-binding domain superfamily/Winged helix DNA-binding domain"/>
    <property type="match status" value="1"/>
</dbReference>
<comment type="subunit">
    <text evidence="2">Interacts transiently with the RNA polymerase catalytic core formed by RpoA, RpoB, RpoC and RpoZ (2 alpha, 1 beta, 1 beta' and 1 omega subunit) to form the RNA polymerase holoenzyme that can initiate transcription.</text>
</comment>
<dbReference type="InterPro" id="IPR036388">
    <property type="entry name" value="WH-like_DNA-bd_sf"/>
</dbReference>
<dbReference type="Pfam" id="PF08281">
    <property type="entry name" value="Sigma70_r4_2"/>
    <property type="match status" value="1"/>
</dbReference>
<feature type="domain" description="RNA polymerase sigma factor 70 region 4 type 2" evidence="7">
    <location>
        <begin position="99"/>
        <end position="149"/>
    </location>
</feature>
<reference evidence="8 9" key="1">
    <citation type="submission" date="2016-10" db="EMBL/GenBank/DDBJ databases">
        <authorList>
            <person name="de Groot N.N."/>
        </authorList>
    </citation>
    <scope>NUCLEOTIDE SEQUENCE [LARGE SCALE GENOMIC DNA]</scope>
    <source>
        <strain evidence="8 9">DSM 44637</strain>
    </source>
</reference>
<dbReference type="EMBL" id="FOWC01000008">
    <property type="protein sequence ID" value="SFQ02907.1"/>
    <property type="molecule type" value="Genomic_DNA"/>
</dbReference>
<evidence type="ECO:0000313" key="8">
    <source>
        <dbReference type="EMBL" id="SFQ02907.1"/>
    </source>
</evidence>
<sequence length="285" mass="30080">MDDALARRFEDERPRLHALAYRMLGSAAEAEDVVQESWLRLNRTSGVDNLGGWLTTAVSRLCLDALRARRETPVSAVPDAAGGAVPEDEILLAGEVGRALLVVLDRLAPPERVAFVLHDLFAVPFDAVGPILDRTPATAKKLASRARSRVRGEPAVPVAELAEHREVVTAFLSAARGGDMATLLTVLAPDVVRHTDPAMLPPGAAAVLRGADEVAQGTKLFAGNARLAELALVDGDAGLVLAPAGRLAGVLRIEVRGGLLQAYEVVVSAERLARTEIATLSHGDV</sequence>
<accession>A0A1I5V6D4</accession>
<organism evidence="8 9">
    <name type="scientific">Amycolatopsis rubida</name>
    <dbReference type="NCBI Taxonomy" id="112413"/>
    <lineage>
        <taxon>Bacteria</taxon>
        <taxon>Bacillati</taxon>
        <taxon>Actinomycetota</taxon>
        <taxon>Actinomycetes</taxon>
        <taxon>Pseudonocardiales</taxon>
        <taxon>Pseudonocardiaceae</taxon>
        <taxon>Amycolatopsis</taxon>
    </lineage>
</organism>
<dbReference type="GO" id="GO:0006352">
    <property type="term" value="P:DNA-templated transcription initiation"/>
    <property type="evidence" value="ECO:0007669"/>
    <property type="project" value="InterPro"/>
</dbReference>
<evidence type="ECO:0000256" key="3">
    <source>
        <dbReference type="ARBA" id="ARBA00023015"/>
    </source>
</evidence>
<dbReference type="SUPFAM" id="SSF54427">
    <property type="entry name" value="NTF2-like"/>
    <property type="match status" value="1"/>
</dbReference>
<evidence type="ECO:0000256" key="1">
    <source>
        <dbReference type="ARBA" id="ARBA00010641"/>
    </source>
</evidence>
<dbReference type="InterPro" id="IPR052704">
    <property type="entry name" value="ECF_Sigma-70_Domain"/>
</dbReference>
<evidence type="ECO:0000256" key="5">
    <source>
        <dbReference type="ARBA" id="ARBA00023163"/>
    </source>
</evidence>
<dbReference type="NCBIfam" id="TIGR02937">
    <property type="entry name" value="sigma70-ECF"/>
    <property type="match status" value="1"/>
</dbReference>
<proteinExistence type="inferred from homology"/>
<evidence type="ECO:0000256" key="2">
    <source>
        <dbReference type="ARBA" id="ARBA00011344"/>
    </source>
</evidence>
<keyword evidence="4" id="KW-0731">Sigma factor</keyword>
<dbReference type="InterPro" id="IPR013249">
    <property type="entry name" value="RNA_pol_sigma70_r4_t2"/>
</dbReference>
<dbReference type="SUPFAM" id="SSF88946">
    <property type="entry name" value="Sigma2 domain of RNA polymerase sigma factors"/>
    <property type="match status" value="1"/>
</dbReference>
<dbReference type="SUPFAM" id="SSF88659">
    <property type="entry name" value="Sigma3 and sigma4 domains of RNA polymerase sigma factors"/>
    <property type="match status" value="1"/>
</dbReference>
<dbReference type="InterPro" id="IPR013325">
    <property type="entry name" value="RNA_pol_sigma_r2"/>
</dbReference>
<dbReference type="Gene3D" id="3.10.450.50">
    <property type="match status" value="1"/>
</dbReference>
<dbReference type="PANTHER" id="PTHR30173:SF43">
    <property type="entry name" value="ECF RNA POLYMERASE SIGMA FACTOR SIGI-RELATED"/>
    <property type="match status" value="1"/>
</dbReference>
<dbReference type="PANTHER" id="PTHR30173">
    <property type="entry name" value="SIGMA 19 FACTOR"/>
    <property type="match status" value="1"/>
</dbReference>
<dbReference type="STRING" id="112413.SAMN05421854_108229"/>
<comment type="similarity">
    <text evidence="1">Belongs to the sigma-70 factor family. ECF subfamily.</text>
</comment>
<evidence type="ECO:0000256" key="4">
    <source>
        <dbReference type="ARBA" id="ARBA00023082"/>
    </source>
</evidence>
<gene>
    <name evidence="8" type="ORF">SAMN05421854_108229</name>
</gene>
<protein>
    <submittedName>
        <fullName evidence="8">RNA polymerase sigma-70 factor, ECF subfamily</fullName>
    </submittedName>
</protein>
<dbReference type="Gene3D" id="1.10.1740.10">
    <property type="match status" value="1"/>
</dbReference>
<dbReference type="InterPro" id="IPR032710">
    <property type="entry name" value="NTF2-like_dom_sf"/>
</dbReference>
<dbReference type="Pfam" id="PF04542">
    <property type="entry name" value="Sigma70_r2"/>
    <property type="match status" value="1"/>
</dbReference>
<dbReference type="InterPro" id="IPR013324">
    <property type="entry name" value="RNA_pol_sigma_r3/r4-like"/>
</dbReference>
<evidence type="ECO:0000259" key="6">
    <source>
        <dbReference type="Pfam" id="PF04542"/>
    </source>
</evidence>
<dbReference type="RefSeq" id="WP_093575223.1">
    <property type="nucleotide sequence ID" value="NZ_FOWC01000008.1"/>
</dbReference>
<evidence type="ECO:0000313" key="9">
    <source>
        <dbReference type="Proteomes" id="UP000199137"/>
    </source>
</evidence>
<dbReference type="GO" id="GO:0016987">
    <property type="term" value="F:sigma factor activity"/>
    <property type="evidence" value="ECO:0007669"/>
    <property type="project" value="UniProtKB-KW"/>
</dbReference>
<name>A0A1I5V6D4_9PSEU</name>
<keyword evidence="3" id="KW-0805">Transcription regulation</keyword>
<dbReference type="InterPro" id="IPR007627">
    <property type="entry name" value="RNA_pol_sigma70_r2"/>
</dbReference>
<dbReference type="Proteomes" id="UP000199137">
    <property type="component" value="Unassembled WGS sequence"/>
</dbReference>
<dbReference type="AlphaFoldDB" id="A0A1I5V6D4"/>
<dbReference type="OrthoDB" id="3211555at2"/>